<dbReference type="Pfam" id="PF05180">
    <property type="entry name" value="zf-DNL"/>
    <property type="match status" value="1"/>
</dbReference>
<dbReference type="InterPro" id="IPR024158">
    <property type="entry name" value="Mt_import_TIM15"/>
</dbReference>
<keyword evidence="2 4" id="KW-0863">Zinc-finger</keyword>
<gene>
    <name evidence="6" type="ORF">DASC09_035990</name>
</gene>
<dbReference type="GO" id="GO:0050821">
    <property type="term" value="P:protein stabilization"/>
    <property type="evidence" value="ECO:0007669"/>
    <property type="project" value="TreeGrafter"/>
</dbReference>
<keyword evidence="7" id="KW-1185">Reference proteome</keyword>
<feature type="domain" description="DNL-type" evidence="5">
    <location>
        <begin position="75"/>
        <end position="170"/>
    </location>
</feature>
<dbReference type="GO" id="GO:0005739">
    <property type="term" value="C:mitochondrion"/>
    <property type="evidence" value="ECO:0007669"/>
    <property type="project" value="TreeGrafter"/>
</dbReference>
<evidence type="ECO:0000313" key="6">
    <source>
        <dbReference type="EMBL" id="GMM36274.1"/>
    </source>
</evidence>
<dbReference type="PANTHER" id="PTHR20922:SF13">
    <property type="entry name" value="DNL-TYPE ZINC FINGER PROTEIN"/>
    <property type="match status" value="1"/>
</dbReference>
<dbReference type="Proteomes" id="UP001360560">
    <property type="component" value="Unassembled WGS sequence"/>
</dbReference>
<dbReference type="AlphaFoldDB" id="A0AAV5QNM5"/>
<accession>A0AAV5QNM5</accession>
<dbReference type="GO" id="GO:0030150">
    <property type="term" value="P:protein import into mitochondrial matrix"/>
    <property type="evidence" value="ECO:0007669"/>
    <property type="project" value="TreeGrafter"/>
</dbReference>
<dbReference type="PANTHER" id="PTHR20922">
    <property type="entry name" value="DNL-TYPE ZINC FINGER PROTEIN"/>
    <property type="match status" value="1"/>
</dbReference>
<comment type="caution">
    <text evidence="6">The sequence shown here is derived from an EMBL/GenBank/DDBJ whole genome shotgun (WGS) entry which is preliminary data.</text>
</comment>
<keyword evidence="1" id="KW-0479">Metal-binding</keyword>
<keyword evidence="3" id="KW-0862">Zinc</keyword>
<organism evidence="6 7">
    <name type="scientific">Saccharomycopsis crataegensis</name>
    <dbReference type="NCBI Taxonomy" id="43959"/>
    <lineage>
        <taxon>Eukaryota</taxon>
        <taxon>Fungi</taxon>
        <taxon>Dikarya</taxon>
        <taxon>Ascomycota</taxon>
        <taxon>Saccharomycotina</taxon>
        <taxon>Saccharomycetes</taxon>
        <taxon>Saccharomycopsidaceae</taxon>
        <taxon>Saccharomycopsis</taxon>
    </lineage>
</organism>
<dbReference type="PROSITE" id="PS51501">
    <property type="entry name" value="ZF_DNL"/>
    <property type="match status" value="1"/>
</dbReference>
<evidence type="ECO:0000256" key="4">
    <source>
        <dbReference type="PROSITE-ProRule" id="PRU00834"/>
    </source>
</evidence>
<evidence type="ECO:0000256" key="1">
    <source>
        <dbReference type="ARBA" id="ARBA00022723"/>
    </source>
</evidence>
<dbReference type="InterPro" id="IPR007853">
    <property type="entry name" value="Znf_DNL-typ"/>
</dbReference>
<sequence>MSLRHSLLLLPKASPRFFYTAKRLLPAVSRKNFSNFSPILNKDESIKFPVNATGKNENEASTKVNLNEGKTPIGKIPQKLMISFTCKKCSTRSSHIMSKQAYTAGTVLIECPGCHNRHLIADHLKIFNDNRITIEDILKAKGETVTLGNPNDIEFDSLPESIKEKLRTKN</sequence>
<protein>
    <submittedName>
        <fullName evidence="6">Zim17 protein</fullName>
    </submittedName>
</protein>
<dbReference type="GO" id="GO:0006457">
    <property type="term" value="P:protein folding"/>
    <property type="evidence" value="ECO:0007669"/>
    <property type="project" value="TreeGrafter"/>
</dbReference>
<dbReference type="RefSeq" id="XP_064853270.1">
    <property type="nucleotide sequence ID" value="XM_064997198.1"/>
</dbReference>
<reference evidence="6 7" key="1">
    <citation type="journal article" date="2023" name="Elife">
        <title>Identification of key yeast species and microbe-microbe interactions impacting larval growth of Drosophila in the wild.</title>
        <authorList>
            <person name="Mure A."/>
            <person name="Sugiura Y."/>
            <person name="Maeda R."/>
            <person name="Honda K."/>
            <person name="Sakurai N."/>
            <person name="Takahashi Y."/>
            <person name="Watada M."/>
            <person name="Katoh T."/>
            <person name="Gotoh A."/>
            <person name="Gotoh Y."/>
            <person name="Taniguchi I."/>
            <person name="Nakamura K."/>
            <person name="Hayashi T."/>
            <person name="Katayama T."/>
            <person name="Uemura T."/>
            <person name="Hattori Y."/>
        </authorList>
    </citation>
    <scope>NUCLEOTIDE SEQUENCE [LARGE SCALE GENOMIC DNA]</scope>
    <source>
        <strain evidence="6 7">SC-9</strain>
    </source>
</reference>
<dbReference type="GeneID" id="90074249"/>
<name>A0AAV5QNM5_9ASCO</name>
<evidence type="ECO:0000256" key="2">
    <source>
        <dbReference type="ARBA" id="ARBA00022771"/>
    </source>
</evidence>
<proteinExistence type="predicted"/>
<evidence type="ECO:0000256" key="3">
    <source>
        <dbReference type="ARBA" id="ARBA00022833"/>
    </source>
</evidence>
<dbReference type="EMBL" id="BTFZ01000011">
    <property type="protein sequence ID" value="GMM36274.1"/>
    <property type="molecule type" value="Genomic_DNA"/>
</dbReference>
<dbReference type="GO" id="GO:0051087">
    <property type="term" value="F:protein-folding chaperone binding"/>
    <property type="evidence" value="ECO:0007669"/>
    <property type="project" value="TreeGrafter"/>
</dbReference>
<evidence type="ECO:0000313" key="7">
    <source>
        <dbReference type="Proteomes" id="UP001360560"/>
    </source>
</evidence>
<dbReference type="GO" id="GO:0008270">
    <property type="term" value="F:zinc ion binding"/>
    <property type="evidence" value="ECO:0007669"/>
    <property type="project" value="UniProtKB-KW"/>
</dbReference>
<evidence type="ECO:0000259" key="5">
    <source>
        <dbReference type="PROSITE" id="PS51501"/>
    </source>
</evidence>